<protein>
    <submittedName>
        <fullName evidence="7">Transporter</fullName>
    </submittedName>
</protein>
<dbReference type="PROSITE" id="PS50267">
    <property type="entry name" value="NA_NEUROTRAN_SYMP_3"/>
    <property type="match status" value="1"/>
</dbReference>
<dbReference type="Pfam" id="PF00209">
    <property type="entry name" value="SNF"/>
    <property type="match status" value="2"/>
</dbReference>
<sequence length="443" mass="46926">MPERATWASKAGFVLASAGAAVGLGAIWKFPWLAGSNGGAVFVIPYVILSLTLGFVFLTAEITLGYMGRGSIVTTMRKLGGSKWVPAGYLGVVTGLLVLSFYSVIGGWTIAYLVDAILGRGLVTSQAELGARFGALSGDPLLAVGYQALFLTLTAGVVALKVSKGIERLSRILMPALFILMLILIVRGLTLPGASEGLSYLFAWKPEAFTWQSLYQALGFTFFSLCVGCGCMMTYGSYLPQGSRILKSCAQIVGLTTAASILGALMVMPAVFAFHLDPAAGPGLTFVTMPVIFAQLPFGGLFAVAFFACLTFAALTSSVSMLELDTAFLVDEFHVSRTTGAIISTLVIMVIGFFCALSFGPLADTKFLGKNVFDWCDFLTSNISLPIGGLIVALLAGLVVWPKFREALSVPPAPSDQWFRIFRLLLVVACPILVVIVLVTGLL</sequence>
<dbReference type="NCBIfam" id="NF037979">
    <property type="entry name" value="Na_transp"/>
    <property type="match status" value="1"/>
</dbReference>
<dbReference type="CDD" id="cd10336">
    <property type="entry name" value="SLC6sbd_Tyt1-Like"/>
    <property type="match status" value="1"/>
</dbReference>
<feature type="transmembrane region" description="Helical" evidence="6">
    <location>
        <begin position="87"/>
        <end position="114"/>
    </location>
</feature>
<evidence type="ECO:0000256" key="6">
    <source>
        <dbReference type="SAM" id="Phobius"/>
    </source>
</evidence>
<dbReference type="RefSeq" id="WP_116270482.1">
    <property type="nucleotide sequence ID" value="NZ_BGZJ01000001.1"/>
</dbReference>
<dbReference type="InterPro" id="IPR047218">
    <property type="entry name" value="YocR/YhdH-like"/>
</dbReference>
<dbReference type="OrthoDB" id="9762833at2"/>
<feature type="transmembrane region" description="Helical" evidence="6">
    <location>
        <begin position="172"/>
        <end position="194"/>
    </location>
</feature>
<evidence type="ECO:0000313" key="8">
    <source>
        <dbReference type="Proteomes" id="UP000266091"/>
    </source>
</evidence>
<evidence type="ECO:0000256" key="5">
    <source>
        <dbReference type="ARBA" id="ARBA00023136"/>
    </source>
</evidence>
<dbReference type="PANTHER" id="PTHR42948">
    <property type="entry name" value="TRANSPORTER"/>
    <property type="match status" value="1"/>
</dbReference>
<feature type="transmembrane region" description="Helical" evidence="6">
    <location>
        <begin position="296"/>
        <end position="319"/>
    </location>
</feature>
<evidence type="ECO:0000256" key="3">
    <source>
        <dbReference type="ARBA" id="ARBA00022692"/>
    </source>
</evidence>
<keyword evidence="4 6" id="KW-1133">Transmembrane helix</keyword>
<proteinExistence type="predicted"/>
<feature type="transmembrane region" description="Helical" evidence="6">
    <location>
        <begin position="383"/>
        <end position="401"/>
    </location>
</feature>
<evidence type="ECO:0000256" key="4">
    <source>
        <dbReference type="ARBA" id="ARBA00022989"/>
    </source>
</evidence>
<feature type="transmembrane region" description="Helical" evidence="6">
    <location>
        <begin position="421"/>
        <end position="442"/>
    </location>
</feature>
<feature type="transmembrane region" description="Helical" evidence="6">
    <location>
        <begin position="214"/>
        <end position="240"/>
    </location>
</feature>
<feature type="transmembrane region" description="Helical" evidence="6">
    <location>
        <begin position="141"/>
        <end position="160"/>
    </location>
</feature>
<accession>A0A388SDD4</accession>
<keyword evidence="8" id="KW-1185">Reference proteome</keyword>
<dbReference type="GO" id="GO:0016020">
    <property type="term" value="C:membrane"/>
    <property type="evidence" value="ECO:0007669"/>
    <property type="project" value="UniProtKB-SubCell"/>
</dbReference>
<evidence type="ECO:0000313" key="7">
    <source>
        <dbReference type="EMBL" id="GBO94246.1"/>
    </source>
</evidence>
<keyword evidence="2" id="KW-0813">Transport</keyword>
<dbReference type="PANTHER" id="PTHR42948:SF1">
    <property type="entry name" value="TRANSPORTER"/>
    <property type="match status" value="1"/>
</dbReference>
<evidence type="ECO:0000256" key="2">
    <source>
        <dbReference type="ARBA" id="ARBA00022448"/>
    </source>
</evidence>
<feature type="transmembrane region" description="Helical" evidence="6">
    <location>
        <begin position="252"/>
        <end position="276"/>
    </location>
</feature>
<comment type="caution">
    <text evidence="7">The sequence shown here is derived from an EMBL/GenBank/DDBJ whole genome shotgun (WGS) entry which is preliminary data.</text>
</comment>
<dbReference type="AlphaFoldDB" id="A0A388SDD4"/>
<name>A0A388SDD4_9BURK</name>
<reference evidence="7 8" key="1">
    <citation type="journal article" date="2018" name="Int. J. Syst. Evol. Microbiol.">
        <title>Mesosutterella multiformis gen. nov., sp. nov., a member of the family Sutterellaceae and Sutterella megalosphaeroides sp. nov., isolated from human faeces.</title>
        <authorList>
            <person name="Sakamoto M."/>
            <person name="Ikeyama N."/>
            <person name="Kunihiro T."/>
            <person name="Iino T."/>
            <person name="Yuki M."/>
            <person name="Ohkuma M."/>
        </authorList>
    </citation>
    <scope>NUCLEOTIDE SEQUENCE [LARGE SCALE GENOMIC DNA]</scope>
    <source>
        <strain evidence="7 8">4NBBH2</strain>
    </source>
</reference>
<dbReference type="InterPro" id="IPR037272">
    <property type="entry name" value="SNS_sf"/>
</dbReference>
<dbReference type="EMBL" id="BGZJ01000001">
    <property type="protein sequence ID" value="GBO94246.1"/>
    <property type="molecule type" value="Genomic_DNA"/>
</dbReference>
<keyword evidence="3 6" id="KW-0812">Transmembrane</keyword>
<gene>
    <name evidence="7" type="ORF">MESMUL_16000</name>
</gene>
<keyword evidence="5 6" id="KW-0472">Membrane</keyword>
<feature type="transmembrane region" description="Helical" evidence="6">
    <location>
        <begin position="340"/>
        <end position="363"/>
    </location>
</feature>
<accession>A0A401LMB6</accession>
<organism evidence="7 8">
    <name type="scientific">Mesosutterella multiformis</name>
    <dbReference type="NCBI Taxonomy" id="2259133"/>
    <lineage>
        <taxon>Bacteria</taxon>
        <taxon>Pseudomonadati</taxon>
        <taxon>Pseudomonadota</taxon>
        <taxon>Betaproteobacteria</taxon>
        <taxon>Burkholderiales</taxon>
        <taxon>Sutterellaceae</taxon>
        <taxon>Mesosutterella</taxon>
    </lineage>
</organism>
<dbReference type="Proteomes" id="UP000266091">
    <property type="component" value="Unassembled WGS sequence"/>
</dbReference>
<feature type="transmembrane region" description="Helical" evidence="6">
    <location>
        <begin position="43"/>
        <end position="66"/>
    </location>
</feature>
<comment type="subcellular location">
    <subcellularLocation>
        <location evidence="1">Membrane</location>
        <topology evidence="1">Multi-pass membrane protein</topology>
    </subcellularLocation>
</comment>
<dbReference type="SUPFAM" id="SSF161070">
    <property type="entry name" value="SNF-like"/>
    <property type="match status" value="1"/>
</dbReference>
<evidence type="ECO:0000256" key="1">
    <source>
        <dbReference type="ARBA" id="ARBA00004141"/>
    </source>
</evidence>
<feature type="transmembrane region" description="Helical" evidence="6">
    <location>
        <begin position="12"/>
        <end position="31"/>
    </location>
</feature>
<dbReference type="InterPro" id="IPR000175">
    <property type="entry name" value="Na/ntran_symport"/>
</dbReference>
<dbReference type="PRINTS" id="PR00176">
    <property type="entry name" value="NANEUSMPORT"/>
</dbReference>